<evidence type="ECO:0000256" key="3">
    <source>
        <dbReference type="ARBA" id="ARBA00022475"/>
    </source>
</evidence>
<gene>
    <name evidence="9" type="ORF">ENG14_05550</name>
</gene>
<feature type="transmembrane region" description="Helical" evidence="7">
    <location>
        <begin position="237"/>
        <end position="259"/>
    </location>
</feature>
<feature type="transmembrane region" description="Helical" evidence="7">
    <location>
        <begin position="210"/>
        <end position="231"/>
    </location>
</feature>
<comment type="similarity">
    <text evidence="7">Belongs to the binding-protein-dependent transport system permease family.</text>
</comment>
<proteinExistence type="inferred from homology"/>
<evidence type="ECO:0000256" key="4">
    <source>
        <dbReference type="ARBA" id="ARBA00022692"/>
    </source>
</evidence>
<evidence type="ECO:0000256" key="2">
    <source>
        <dbReference type="ARBA" id="ARBA00022448"/>
    </source>
</evidence>
<dbReference type="CDD" id="cd06261">
    <property type="entry name" value="TM_PBP2"/>
    <property type="match status" value="1"/>
</dbReference>
<dbReference type="PANTHER" id="PTHR32243:SF18">
    <property type="entry name" value="INNER MEMBRANE ABC TRANSPORTER PERMEASE PROTEIN YCJP"/>
    <property type="match status" value="1"/>
</dbReference>
<dbReference type="Gene3D" id="1.10.3720.10">
    <property type="entry name" value="MetI-like"/>
    <property type="match status" value="1"/>
</dbReference>
<organism evidence="9">
    <name type="scientific">Thermodesulforhabdus norvegica</name>
    <dbReference type="NCBI Taxonomy" id="39841"/>
    <lineage>
        <taxon>Bacteria</taxon>
        <taxon>Pseudomonadati</taxon>
        <taxon>Thermodesulfobacteriota</taxon>
        <taxon>Syntrophobacteria</taxon>
        <taxon>Syntrophobacterales</taxon>
        <taxon>Thermodesulforhabdaceae</taxon>
        <taxon>Thermodesulforhabdus</taxon>
    </lineage>
</organism>
<feature type="domain" description="ABC transmembrane type-1" evidence="8">
    <location>
        <begin position="70"/>
        <end position="259"/>
    </location>
</feature>
<dbReference type="PANTHER" id="PTHR32243">
    <property type="entry name" value="MALTOSE TRANSPORT SYSTEM PERMEASE-RELATED"/>
    <property type="match status" value="1"/>
</dbReference>
<feature type="transmembrane region" description="Helical" evidence="7">
    <location>
        <begin position="73"/>
        <end position="95"/>
    </location>
</feature>
<dbReference type="Pfam" id="PF00528">
    <property type="entry name" value="BPD_transp_1"/>
    <property type="match status" value="1"/>
</dbReference>
<feature type="transmembrane region" description="Helical" evidence="7">
    <location>
        <begin position="182"/>
        <end position="203"/>
    </location>
</feature>
<comment type="subcellular location">
    <subcellularLocation>
        <location evidence="1 7">Cell membrane</location>
        <topology evidence="1 7">Multi-pass membrane protein</topology>
    </subcellularLocation>
</comment>
<evidence type="ECO:0000313" key="9">
    <source>
        <dbReference type="EMBL" id="HDL90350.1"/>
    </source>
</evidence>
<name>A0A7C0WVD8_9BACT</name>
<keyword evidence="6 7" id="KW-0472">Membrane</keyword>
<dbReference type="Proteomes" id="UP000886355">
    <property type="component" value="Unassembled WGS sequence"/>
</dbReference>
<dbReference type="SUPFAM" id="SSF161098">
    <property type="entry name" value="MetI-like"/>
    <property type="match status" value="1"/>
</dbReference>
<dbReference type="AlphaFoldDB" id="A0A7C0WVD8"/>
<protein>
    <submittedName>
        <fullName evidence="9">Carbohydrate ABC transporter permease</fullName>
    </submittedName>
</protein>
<keyword evidence="4 7" id="KW-0812">Transmembrane</keyword>
<evidence type="ECO:0000259" key="8">
    <source>
        <dbReference type="PROSITE" id="PS50928"/>
    </source>
</evidence>
<dbReference type="InterPro" id="IPR035906">
    <property type="entry name" value="MetI-like_sf"/>
</dbReference>
<evidence type="ECO:0000256" key="1">
    <source>
        <dbReference type="ARBA" id="ARBA00004651"/>
    </source>
</evidence>
<dbReference type="EMBL" id="DQZW01000261">
    <property type="protein sequence ID" value="HDL90350.1"/>
    <property type="molecule type" value="Genomic_DNA"/>
</dbReference>
<reference evidence="9" key="1">
    <citation type="journal article" date="2020" name="mSystems">
        <title>Genome- and Community-Level Interaction Insights into Carbon Utilization and Element Cycling Functions of Hydrothermarchaeota in Hydrothermal Sediment.</title>
        <authorList>
            <person name="Zhou Z."/>
            <person name="Liu Y."/>
            <person name="Xu W."/>
            <person name="Pan J."/>
            <person name="Luo Z.H."/>
            <person name="Li M."/>
        </authorList>
    </citation>
    <scope>NUCLEOTIDE SEQUENCE [LARGE SCALE GENOMIC DNA]</scope>
    <source>
        <strain evidence="9">HyVt-19</strain>
    </source>
</reference>
<dbReference type="GO" id="GO:0005886">
    <property type="term" value="C:plasma membrane"/>
    <property type="evidence" value="ECO:0007669"/>
    <property type="project" value="UniProtKB-SubCell"/>
</dbReference>
<feature type="transmembrane region" description="Helical" evidence="7">
    <location>
        <begin position="138"/>
        <end position="156"/>
    </location>
</feature>
<keyword evidence="5 7" id="KW-1133">Transmembrane helix</keyword>
<sequence length="274" mass="30909">MWRKSSPNAVVGNVILIIALLFFIFPIYWLFANSFKTQADIFSMPPKWFFEPTLKNYYHVFFKTLFPLMTKNSLIVACSNTLISLFIGTLAAYGISRFGVGGEGLLYWFLSIRMLPPIVASIPLFIIAASLRLIDTKIVLPFLYLMINTPLVVWMMKSFIDEIPHEIEESALIDGCGNFERLWRIVIPLTAPGLVATGVFCFIFAWNEFLLAMIFTRSNAITLPVGISGFITEEQVLWGYITAASSIAALPPMVLAWIFQRYMVRGLTFGAVKS</sequence>
<evidence type="ECO:0000256" key="5">
    <source>
        <dbReference type="ARBA" id="ARBA00022989"/>
    </source>
</evidence>
<dbReference type="InterPro" id="IPR000515">
    <property type="entry name" value="MetI-like"/>
</dbReference>
<accession>A0A7C0WVD8</accession>
<keyword evidence="2 7" id="KW-0813">Transport</keyword>
<feature type="transmembrane region" description="Helical" evidence="7">
    <location>
        <begin position="12"/>
        <end position="31"/>
    </location>
</feature>
<comment type="caution">
    <text evidence="9">The sequence shown here is derived from an EMBL/GenBank/DDBJ whole genome shotgun (WGS) entry which is preliminary data.</text>
</comment>
<evidence type="ECO:0000256" key="7">
    <source>
        <dbReference type="RuleBase" id="RU363032"/>
    </source>
</evidence>
<keyword evidence="3" id="KW-1003">Cell membrane</keyword>
<dbReference type="GO" id="GO:0055085">
    <property type="term" value="P:transmembrane transport"/>
    <property type="evidence" value="ECO:0007669"/>
    <property type="project" value="InterPro"/>
</dbReference>
<dbReference type="PROSITE" id="PS50928">
    <property type="entry name" value="ABC_TM1"/>
    <property type="match status" value="1"/>
</dbReference>
<feature type="transmembrane region" description="Helical" evidence="7">
    <location>
        <begin position="107"/>
        <end position="131"/>
    </location>
</feature>
<dbReference type="InterPro" id="IPR050901">
    <property type="entry name" value="BP-dep_ABC_trans_perm"/>
</dbReference>
<evidence type="ECO:0000256" key="6">
    <source>
        <dbReference type="ARBA" id="ARBA00023136"/>
    </source>
</evidence>